<evidence type="ECO:0000256" key="15">
    <source>
        <dbReference type="ARBA" id="ARBA00034544"/>
    </source>
</evidence>
<feature type="transmembrane region" description="Helical" evidence="18">
    <location>
        <begin position="172"/>
        <end position="189"/>
    </location>
</feature>
<evidence type="ECO:0000256" key="1">
    <source>
        <dbReference type="ARBA" id="ARBA00004141"/>
    </source>
</evidence>
<protein>
    <recommendedName>
        <fullName evidence="15">Endosomal/lysosomal proton channel TMEM175</fullName>
    </recommendedName>
    <alternativeName>
        <fullName evidence="16">Potassium channel TMEM175</fullName>
    </alternativeName>
    <alternativeName>
        <fullName evidence="13">Transmembrane protein 175</fullName>
    </alternativeName>
</protein>
<evidence type="ECO:0000313" key="20">
    <source>
        <dbReference type="Proteomes" id="UP001431209"/>
    </source>
</evidence>
<keyword evidence="8 18" id="KW-1133">Transmembrane helix</keyword>
<keyword evidence="10 18" id="KW-0472">Membrane</keyword>
<keyword evidence="5 18" id="KW-0812">Transmembrane</keyword>
<gene>
    <name evidence="19" type="ORF">AKO1_005606</name>
</gene>
<organism evidence="19 20">
    <name type="scientific">Acrasis kona</name>
    <dbReference type="NCBI Taxonomy" id="1008807"/>
    <lineage>
        <taxon>Eukaryota</taxon>
        <taxon>Discoba</taxon>
        <taxon>Heterolobosea</taxon>
        <taxon>Tetramitia</taxon>
        <taxon>Eutetramitia</taxon>
        <taxon>Acrasidae</taxon>
        <taxon>Acrasis</taxon>
    </lineage>
</organism>
<comment type="subcellular location">
    <subcellularLocation>
        <location evidence="1">Membrane</location>
        <topology evidence="1">Multi-pass membrane protein</topology>
    </subcellularLocation>
</comment>
<feature type="region of interest" description="Disordered" evidence="17">
    <location>
        <begin position="52"/>
        <end position="77"/>
    </location>
</feature>
<keyword evidence="11" id="KW-0407">Ion channel</keyword>
<proteinExistence type="inferred from homology"/>
<evidence type="ECO:0000256" key="16">
    <source>
        <dbReference type="ARBA" id="ARBA00044317"/>
    </source>
</evidence>
<keyword evidence="4" id="KW-0633">Potassium transport</keyword>
<feature type="region of interest" description="Disordered" evidence="17">
    <location>
        <begin position="1"/>
        <end position="26"/>
    </location>
</feature>
<dbReference type="AlphaFoldDB" id="A0AAW2YI41"/>
<sequence>MPFLGPTQTFVEEPKLNINSHEEEKSKELEQEEMQLLLHNYLAKHYDEQKALKEEEKEATETNSRESKSVRISEDGKEKEESVTDKVFKDLIEINRIKFISDGVLAVVLTLLVLELKVPTAVAGEPSVEVTSTILGMWSEILTYIIVTAYIAVFWTAHVYTFSVIQTSDSVIAFLNILFLMFSSFLPWVTSVVRAWPLSYISSLLINGTLFCIGLSLLIIWLYSIYKRRFVHDENDLPNRALVIVTMRFAFSPIVYLISLIVAPFHPITSLSISAVVPTVFIISNMGIDLFETTYRLSRYARIHILKIKNKGKSPHLNQENPAPGEPTIPDAVRQESMDKADKVKIVEKKSTEERVDSVTSDKGDIAITVEDSRTIVVDTEVDTTIIQKETITVDPSMLDDDKDDELENDDKRTKMPKSTSSLQLKITTVMQDGSITMNISREDEPFVSSSHFHDLVMERIKGFSDAIFAIVITILVLKLHAPKHNSTGVDDDHVLGEKIMEEIPLLAAFFISVLITGNLWKLHIYVLKPVVRTSRLFLFVNIIFLALVSLIPFTADLLGKWRSLIVSSVTFNILLAVCSMSLFSIFYVANFHRGGLRSAVSTKYIVVSFIRIVFGPIVNCVAVGVAFHSVSISIMMSLIVVMIEVLAAFQLDLYLFLWRAGHWFVKRFEIKSKLFRKIK</sequence>
<evidence type="ECO:0000256" key="3">
    <source>
        <dbReference type="ARBA" id="ARBA00022448"/>
    </source>
</evidence>
<feature type="transmembrane region" description="Helical" evidence="18">
    <location>
        <begin position="201"/>
        <end position="222"/>
    </location>
</feature>
<dbReference type="Pfam" id="PF06736">
    <property type="entry name" value="TMEM175"/>
    <property type="match status" value="2"/>
</dbReference>
<evidence type="ECO:0000256" key="6">
    <source>
        <dbReference type="ARBA" id="ARBA00022826"/>
    </source>
</evidence>
<comment type="caution">
    <text evidence="19">The sequence shown here is derived from an EMBL/GenBank/DDBJ whole genome shotgun (WGS) entry which is preliminary data.</text>
</comment>
<accession>A0AAW2YI41</accession>
<dbReference type="PANTHER" id="PTHR31462">
    <property type="entry name" value="ENDOSOMAL/LYSOSOMAL POTASSIUM CHANNEL TMEM175"/>
    <property type="match status" value="1"/>
</dbReference>
<keyword evidence="6" id="KW-0631">Potassium channel</keyword>
<feature type="transmembrane region" description="Helical" evidence="18">
    <location>
        <begin position="141"/>
        <end position="160"/>
    </location>
</feature>
<evidence type="ECO:0000256" key="13">
    <source>
        <dbReference type="ARBA" id="ARBA00030477"/>
    </source>
</evidence>
<comment type="catalytic activity">
    <reaction evidence="12">
        <text>H(+)(in) = H(+)(out)</text>
        <dbReference type="Rhea" id="RHEA:34979"/>
        <dbReference type="ChEBI" id="CHEBI:15378"/>
    </reaction>
</comment>
<evidence type="ECO:0000256" key="11">
    <source>
        <dbReference type="ARBA" id="ARBA00023303"/>
    </source>
</evidence>
<dbReference type="Proteomes" id="UP001431209">
    <property type="component" value="Unassembled WGS sequence"/>
</dbReference>
<feature type="compositionally biased region" description="Acidic residues" evidence="17">
    <location>
        <begin position="398"/>
        <end position="409"/>
    </location>
</feature>
<evidence type="ECO:0000256" key="18">
    <source>
        <dbReference type="SAM" id="Phobius"/>
    </source>
</evidence>
<dbReference type="GO" id="GO:0005267">
    <property type="term" value="F:potassium channel activity"/>
    <property type="evidence" value="ECO:0007669"/>
    <property type="project" value="UniProtKB-KW"/>
</dbReference>
<feature type="transmembrane region" description="Helical" evidence="18">
    <location>
        <begin position="562"/>
        <end position="589"/>
    </location>
</feature>
<keyword evidence="7" id="KW-0630">Potassium</keyword>
<feature type="transmembrane region" description="Helical" evidence="18">
    <location>
        <begin position="504"/>
        <end position="525"/>
    </location>
</feature>
<evidence type="ECO:0000256" key="9">
    <source>
        <dbReference type="ARBA" id="ARBA00023065"/>
    </source>
</evidence>
<dbReference type="GO" id="GO:0016020">
    <property type="term" value="C:membrane"/>
    <property type="evidence" value="ECO:0007669"/>
    <property type="project" value="UniProtKB-SubCell"/>
</dbReference>
<feature type="compositionally biased region" description="Basic and acidic residues" evidence="17">
    <location>
        <begin position="12"/>
        <end position="26"/>
    </location>
</feature>
<keyword evidence="20" id="KW-1185">Reference proteome</keyword>
<dbReference type="GO" id="GO:0015252">
    <property type="term" value="F:proton channel activity"/>
    <property type="evidence" value="ECO:0007669"/>
    <property type="project" value="InterPro"/>
</dbReference>
<feature type="transmembrane region" description="Helical" evidence="18">
    <location>
        <begin position="610"/>
        <end position="629"/>
    </location>
</feature>
<evidence type="ECO:0000256" key="14">
    <source>
        <dbReference type="ARBA" id="ARBA00034430"/>
    </source>
</evidence>
<feature type="transmembrane region" description="Helical" evidence="18">
    <location>
        <begin position="271"/>
        <end position="291"/>
    </location>
</feature>
<reference evidence="19 20" key="1">
    <citation type="submission" date="2024-03" db="EMBL/GenBank/DDBJ databases">
        <title>The Acrasis kona genome and developmental transcriptomes reveal deep origins of eukaryotic multicellular pathways.</title>
        <authorList>
            <person name="Sheikh S."/>
            <person name="Fu C.-J."/>
            <person name="Brown M.W."/>
            <person name="Baldauf S.L."/>
        </authorList>
    </citation>
    <scope>NUCLEOTIDE SEQUENCE [LARGE SCALE GENOMIC DNA]</scope>
    <source>
        <strain evidence="19 20">ATCC MYA-3509</strain>
    </source>
</reference>
<feature type="transmembrane region" description="Helical" evidence="18">
    <location>
        <begin position="463"/>
        <end position="482"/>
    </location>
</feature>
<feature type="compositionally biased region" description="Polar residues" evidence="17">
    <location>
        <begin position="1"/>
        <end position="10"/>
    </location>
</feature>
<keyword evidence="3" id="KW-0813">Transport</keyword>
<dbReference type="PANTHER" id="PTHR31462:SF5">
    <property type="entry name" value="ENDOSOMAL_LYSOSOMAL PROTON CHANNEL TMEM175"/>
    <property type="match status" value="1"/>
</dbReference>
<dbReference type="InterPro" id="IPR010617">
    <property type="entry name" value="TMEM175-like"/>
</dbReference>
<evidence type="ECO:0000256" key="5">
    <source>
        <dbReference type="ARBA" id="ARBA00022692"/>
    </source>
</evidence>
<feature type="region of interest" description="Disordered" evidence="17">
    <location>
        <begin position="397"/>
        <end position="419"/>
    </location>
</feature>
<feature type="transmembrane region" description="Helical" evidence="18">
    <location>
        <begin position="635"/>
        <end position="658"/>
    </location>
</feature>
<evidence type="ECO:0000256" key="4">
    <source>
        <dbReference type="ARBA" id="ARBA00022538"/>
    </source>
</evidence>
<comment type="catalytic activity">
    <reaction evidence="14">
        <text>K(+)(in) = K(+)(out)</text>
        <dbReference type="Rhea" id="RHEA:29463"/>
        <dbReference type="ChEBI" id="CHEBI:29103"/>
    </reaction>
</comment>
<keyword evidence="9" id="KW-0406">Ion transport</keyword>
<evidence type="ECO:0000313" key="19">
    <source>
        <dbReference type="EMBL" id="KAL0476945.1"/>
    </source>
</evidence>
<evidence type="ECO:0000256" key="2">
    <source>
        <dbReference type="ARBA" id="ARBA00006920"/>
    </source>
</evidence>
<evidence type="ECO:0000256" key="12">
    <source>
        <dbReference type="ARBA" id="ARBA00024169"/>
    </source>
</evidence>
<feature type="transmembrane region" description="Helical" evidence="18">
    <location>
        <begin position="537"/>
        <end position="556"/>
    </location>
</feature>
<evidence type="ECO:0000256" key="8">
    <source>
        <dbReference type="ARBA" id="ARBA00022989"/>
    </source>
</evidence>
<evidence type="ECO:0000256" key="10">
    <source>
        <dbReference type="ARBA" id="ARBA00023136"/>
    </source>
</evidence>
<evidence type="ECO:0000256" key="17">
    <source>
        <dbReference type="SAM" id="MobiDB-lite"/>
    </source>
</evidence>
<dbReference type="EMBL" id="JAOPGA020000123">
    <property type="protein sequence ID" value="KAL0476945.1"/>
    <property type="molecule type" value="Genomic_DNA"/>
</dbReference>
<evidence type="ECO:0000256" key="7">
    <source>
        <dbReference type="ARBA" id="ARBA00022958"/>
    </source>
</evidence>
<feature type="transmembrane region" description="Helical" evidence="18">
    <location>
        <begin position="242"/>
        <end position="265"/>
    </location>
</feature>
<comment type="similarity">
    <text evidence="2">Belongs to the TMEM175 family.</text>
</comment>
<name>A0AAW2YI41_9EUKA</name>